<keyword evidence="3" id="KW-1185">Reference proteome</keyword>
<evidence type="ECO:0000313" key="2">
    <source>
        <dbReference type="EMBL" id="CAG4974528.1"/>
    </source>
</evidence>
<gene>
    <name evidence="2" type="ORF">LYB30171_01696</name>
</gene>
<dbReference type="InterPro" id="IPR058248">
    <property type="entry name" value="Lxx211020-like"/>
</dbReference>
<evidence type="ECO:0000256" key="1">
    <source>
        <dbReference type="SAM" id="SignalP"/>
    </source>
</evidence>
<feature type="signal peptide" evidence="1">
    <location>
        <begin position="1"/>
        <end position="24"/>
    </location>
</feature>
<dbReference type="InterPro" id="IPR036182">
    <property type="entry name" value="PCuAC_sf"/>
</dbReference>
<protein>
    <recommendedName>
        <fullName evidence="4">Copper chaperone PCu(A)C</fullName>
    </recommendedName>
</protein>
<reference evidence="2 3" key="1">
    <citation type="submission" date="2021-04" db="EMBL/GenBank/DDBJ databases">
        <authorList>
            <person name="Rodrigo-Torres L."/>
            <person name="Arahal R. D."/>
            <person name="Lucena T."/>
        </authorList>
    </citation>
    <scope>NUCLEOTIDE SEQUENCE [LARGE SCALE GENOMIC DNA]</scope>
    <source>
        <strain evidence="2 3">CECT 30171</strain>
    </source>
</reference>
<dbReference type="PANTHER" id="PTHR36302">
    <property type="entry name" value="BLR7088 PROTEIN"/>
    <property type="match status" value="1"/>
</dbReference>
<accession>A0ABM8UGB9</accession>
<name>A0ABM8UGB9_9GAMM</name>
<dbReference type="Gene3D" id="2.60.40.1890">
    <property type="entry name" value="PCu(A)C copper chaperone"/>
    <property type="match status" value="1"/>
</dbReference>
<dbReference type="RefSeq" id="WP_215218279.1">
    <property type="nucleotide sequence ID" value="NZ_OU015430.1"/>
</dbReference>
<evidence type="ECO:0008006" key="4">
    <source>
        <dbReference type="Google" id="ProtNLM"/>
    </source>
</evidence>
<evidence type="ECO:0000313" key="3">
    <source>
        <dbReference type="Proteomes" id="UP000680116"/>
    </source>
</evidence>
<dbReference type="Pfam" id="PF04314">
    <property type="entry name" value="PCuAC"/>
    <property type="match status" value="1"/>
</dbReference>
<dbReference type="Proteomes" id="UP000680116">
    <property type="component" value="Chromosome"/>
</dbReference>
<organism evidence="2 3">
    <name type="scientific">Novilysobacter luteus</name>
    <dbReference type="NCBI Taxonomy" id="2822368"/>
    <lineage>
        <taxon>Bacteria</taxon>
        <taxon>Pseudomonadati</taxon>
        <taxon>Pseudomonadota</taxon>
        <taxon>Gammaproteobacteria</taxon>
        <taxon>Lysobacterales</taxon>
        <taxon>Lysobacteraceae</taxon>
        <taxon>Novilysobacter</taxon>
    </lineage>
</organism>
<sequence>MNRIGAPLAFASLLLASVALPACARECAPVVSEGWVRMPPVAMPMLAGFGRITNTCDTPVTIVGARSDAFGEVTVHETRIIEGVSRMRPVPTLRVDAKGEAVLQPGGLHLMLMQPKATLAPGDRIRVEFELEGGGVLAGDFEVRGPGG</sequence>
<dbReference type="PANTHER" id="PTHR36302:SF1">
    <property type="entry name" value="COPPER CHAPERONE PCU(A)C"/>
    <property type="match status" value="1"/>
</dbReference>
<proteinExistence type="predicted"/>
<feature type="chain" id="PRO_5045550011" description="Copper chaperone PCu(A)C" evidence="1">
    <location>
        <begin position="25"/>
        <end position="148"/>
    </location>
</feature>
<keyword evidence="1" id="KW-0732">Signal</keyword>
<dbReference type="InterPro" id="IPR007410">
    <property type="entry name" value="LpqE-like"/>
</dbReference>
<dbReference type="SUPFAM" id="SSF110087">
    <property type="entry name" value="DR1885-like metal-binding protein"/>
    <property type="match status" value="1"/>
</dbReference>
<dbReference type="EMBL" id="OU015430">
    <property type="protein sequence ID" value="CAG4974528.1"/>
    <property type="molecule type" value="Genomic_DNA"/>
</dbReference>